<feature type="compositionally biased region" description="Polar residues" evidence="7">
    <location>
        <begin position="413"/>
        <end position="423"/>
    </location>
</feature>
<evidence type="ECO:0000313" key="9">
    <source>
        <dbReference type="Proteomes" id="UP000824998"/>
    </source>
</evidence>
<dbReference type="InterPro" id="IPR001680">
    <property type="entry name" value="WD40_rpt"/>
</dbReference>
<dbReference type="PROSITE" id="PS50294">
    <property type="entry name" value="WD_REPEATS_REGION"/>
    <property type="match status" value="1"/>
</dbReference>
<sequence>MSHLTPPNVPESPERTLRSAHRTTSSPPPPPPTPTRKPRKARANPSVTPRKFRRFFAPRSSGAQSNTRLALFDITAPINNGNVAQSSPIRSSRYDDTIETADLFPRDLKRRKITHTPESSPEHKYRRRRGSASEGQARNHDGTNIDGASPCVYSNTLAILEDNEEELEPCRVPLRPIQRIKPFAESSLSGRLLQLNVGRSARGIRQRYEYPINDWRDETASFYSTSTDVHTCASHERPEGLCIPFCSTSLNTNSLTAVADEEGYVRLLEPNKDELPEFKTPYVVFRVHTNAIIDLTFTEDDALLATASGDSSAKVVDMTTQSVTTILGNHCASLKQVRFQPGANNRNVLATSSRDGSVQVWDLRCRGQDGPVSELQLPPAPAHRSMAKSQTKKLLYGRPINCIYDAHKTPHIVSQPSSVSGAPSRSEAQRRTGDVSVTAIQFLPPGQEHMLLTASEVDAEIKLWDIRSISSKRRLQIPLSHTRKPDSHNQWRHFGITSLTLNTHGSRLYALSKDNTVYAYSTAHLILGNALELSLTNEARRLPQRPTQEGLEPIYGYRHPKLQATSFYAKMALRKAKNGNSEVLAVGSSNGSAVLFPTDERYWPQSQAQDPRAEVSRSRLPQLRPSLRRSTSGISRRVEDTISISNNGTALIRGHEREVGSLSWTSEGDLITIGDDYLVRAWHEGDAARDLRAGGESGGRRWLSGWADVDADYDEDDC</sequence>
<dbReference type="InterPro" id="IPR051865">
    <property type="entry name" value="WD-repeat_CDT2_adapter"/>
</dbReference>
<organism evidence="8 9">
    <name type="scientific">Amylocarpus encephaloides</name>
    <dbReference type="NCBI Taxonomy" id="45428"/>
    <lineage>
        <taxon>Eukaryota</taxon>
        <taxon>Fungi</taxon>
        <taxon>Dikarya</taxon>
        <taxon>Ascomycota</taxon>
        <taxon>Pezizomycotina</taxon>
        <taxon>Leotiomycetes</taxon>
        <taxon>Helotiales</taxon>
        <taxon>Helotiales incertae sedis</taxon>
        <taxon>Amylocarpus</taxon>
    </lineage>
</organism>
<dbReference type="PROSITE" id="PS50082">
    <property type="entry name" value="WD_REPEATS_2"/>
    <property type="match status" value="3"/>
</dbReference>
<evidence type="ECO:0000256" key="7">
    <source>
        <dbReference type="SAM" id="MobiDB-lite"/>
    </source>
</evidence>
<feature type="repeat" description="WD" evidence="6">
    <location>
        <begin position="327"/>
        <end position="364"/>
    </location>
</feature>
<feature type="region of interest" description="Disordered" evidence="7">
    <location>
        <begin position="1"/>
        <end position="64"/>
    </location>
</feature>
<dbReference type="AlphaFoldDB" id="A0A9P7YKB3"/>
<feature type="region of interest" description="Disordered" evidence="7">
    <location>
        <begin position="413"/>
        <end position="433"/>
    </location>
</feature>
<gene>
    <name evidence="8" type="ORF">BJ875DRAFT_534570</name>
</gene>
<dbReference type="Pfam" id="PF00400">
    <property type="entry name" value="WD40"/>
    <property type="match status" value="2"/>
</dbReference>
<dbReference type="Gene3D" id="2.130.10.10">
    <property type="entry name" value="YVTN repeat-like/Quinoprotein amine dehydrogenase"/>
    <property type="match status" value="2"/>
</dbReference>
<feature type="repeat" description="WD" evidence="6">
    <location>
        <begin position="652"/>
        <end position="682"/>
    </location>
</feature>
<keyword evidence="9" id="KW-1185">Reference proteome</keyword>
<evidence type="ECO:0000256" key="1">
    <source>
        <dbReference type="ARBA" id="ARBA00004906"/>
    </source>
</evidence>
<accession>A0A9P7YKB3</accession>
<dbReference type="InterPro" id="IPR015943">
    <property type="entry name" value="WD40/YVTN_repeat-like_dom_sf"/>
</dbReference>
<dbReference type="SMART" id="SM00320">
    <property type="entry name" value="WD40"/>
    <property type="match status" value="5"/>
</dbReference>
<protein>
    <submittedName>
        <fullName evidence="8">WD40-repeat-containing domain protein</fullName>
    </submittedName>
</protein>
<evidence type="ECO:0000313" key="8">
    <source>
        <dbReference type="EMBL" id="KAG9234782.1"/>
    </source>
</evidence>
<comment type="pathway">
    <text evidence="1">Protein modification; protein ubiquitination.</text>
</comment>
<dbReference type="GO" id="GO:0005634">
    <property type="term" value="C:nucleus"/>
    <property type="evidence" value="ECO:0007669"/>
    <property type="project" value="TreeGrafter"/>
</dbReference>
<keyword evidence="3" id="KW-0677">Repeat</keyword>
<dbReference type="SUPFAM" id="SSF50978">
    <property type="entry name" value="WD40 repeat-like"/>
    <property type="match status" value="1"/>
</dbReference>
<reference evidence="8" key="1">
    <citation type="journal article" date="2021" name="IMA Fungus">
        <title>Genomic characterization of three marine fungi, including Emericellopsis atlantica sp. nov. with signatures of a generalist lifestyle and marine biomass degradation.</title>
        <authorList>
            <person name="Hagestad O.C."/>
            <person name="Hou L."/>
            <person name="Andersen J.H."/>
            <person name="Hansen E.H."/>
            <person name="Altermark B."/>
            <person name="Li C."/>
            <person name="Kuhnert E."/>
            <person name="Cox R.J."/>
            <person name="Crous P.W."/>
            <person name="Spatafora J.W."/>
            <person name="Lail K."/>
            <person name="Amirebrahimi M."/>
            <person name="Lipzen A."/>
            <person name="Pangilinan J."/>
            <person name="Andreopoulos W."/>
            <person name="Hayes R.D."/>
            <person name="Ng V."/>
            <person name="Grigoriev I.V."/>
            <person name="Jackson S.A."/>
            <person name="Sutton T.D.S."/>
            <person name="Dobson A.D.W."/>
            <person name="Rama T."/>
        </authorList>
    </citation>
    <scope>NUCLEOTIDE SEQUENCE</scope>
    <source>
        <strain evidence="8">TRa018bII</strain>
    </source>
</reference>
<dbReference type="PANTHER" id="PTHR22852">
    <property type="entry name" value="LETHAL 2 DENTICLELESS PROTEIN RETINOIC ACID-REGULATED NUCLEAR MATRIX-ASSOCIATED PROTEIN"/>
    <property type="match status" value="1"/>
</dbReference>
<dbReference type="InterPro" id="IPR036322">
    <property type="entry name" value="WD40_repeat_dom_sf"/>
</dbReference>
<evidence type="ECO:0000256" key="6">
    <source>
        <dbReference type="PROSITE-ProRule" id="PRU00221"/>
    </source>
</evidence>
<dbReference type="InterPro" id="IPR019775">
    <property type="entry name" value="WD40_repeat_CS"/>
</dbReference>
<keyword evidence="2 6" id="KW-0853">WD repeat</keyword>
<comment type="similarity">
    <text evidence="5">Belongs to the WD repeat cdt2 family.</text>
</comment>
<evidence type="ECO:0000256" key="3">
    <source>
        <dbReference type="ARBA" id="ARBA00022737"/>
    </source>
</evidence>
<dbReference type="Proteomes" id="UP000824998">
    <property type="component" value="Unassembled WGS sequence"/>
</dbReference>
<evidence type="ECO:0000256" key="4">
    <source>
        <dbReference type="ARBA" id="ARBA00022786"/>
    </source>
</evidence>
<evidence type="ECO:0000256" key="2">
    <source>
        <dbReference type="ARBA" id="ARBA00022574"/>
    </source>
</evidence>
<name>A0A9P7YKB3_9HELO</name>
<dbReference type="OrthoDB" id="2096344at2759"/>
<feature type="compositionally biased region" description="Pro residues" evidence="7">
    <location>
        <begin position="26"/>
        <end position="35"/>
    </location>
</feature>
<dbReference type="GO" id="GO:0030674">
    <property type="term" value="F:protein-macromolecule adaptor activity"/>
    <property type="evidence" value="ECO:0007669"/>
    <property type="project" value="TreeGrafter"/>
</dbReference>
<evidence type="ECO:0000256" key="5">
    <source>
        <dbReference type="ARBA" id="ARBA00038344"/>
    </source>
</evidence>
<dbReference type="EMBL" id="MU251452">
    <property type="protein sequence ID" value="KAG9234782.1"/>
    <property type="molecule type" value="Genomic_DNA"/>
</dbReference>
<feature type="region of interest" description="Disordered" evidence="7">
    <location>
        <begin position="105"/>
        <end position="147"/>
    </location>
</feature>
<comment type="caution">
    <text evidence="8">The sequence shown here is derived from an EMBL/GenBank/DDBJ whole genome shotgun (WGS) entry which is preliminary data.</text>
</comment>
<keyword evidence="4" id="KW-0833">Ubl conjugation pathway</keyword>
<dbReference type="PANTHER" id="PTHR22852:SF0">
    <property type="entry name" value="DENTICLELESS PROTEIN HOMOLOG"/>
    <property type="match status" value="1"/>
</dbReference>
<dbReference type="GO" id="GO:0043161">
    <property type="term" value="P:proteasome-mediated ubiquitin-dependent protein catabolic process"/>
    <property type="evidence" value="ECO:0007669"/>
    <property type="project" value="TreeGrafter"/>
</dbReference>
<dbReference type="PROSITE" id="PS00678">
    <property type="entry name" value="WD_REPEATS_1"/>
    <property type="match status" value="1"/>
</dbReference>
<proteinExistence type="inferred from homology"/>
<feature type="repeat" description="WD" evidence="6">
    <location>
        <begin position="285"/>
        <end position="326"/>
    </location>
</feature>